<dbReference type="EMBL" id="FWWW01000037">
    <property type="protein sequence ID" value="SMB83065.1"/>
    <property type="molecule type" value="Genomic_DNA"/>
</dbReference>
<keyword evidence="6" id="KW-1185">Reference proteome</keyword>
<dbReference type="PRINTS" id="PR00411">
    <property type="entry name" value="PNDRDTASEI"/>
</dbReference>
<dbReference type="InterPro" id="IPR002937">
    <property type="entry name" value="Amino_oxidase"/>
</dbReference>
<evidence type="ECO:0000259" key="4">
    <source>
        <dbReference type="Pfam" id="PF01593"/>
    </source>
</evidence>
<dbReference type="STRING" id="645990.SAMN00120144_3957"/>
<evidence type="ECO:0000313" key="6">
    <source>
        <dbReference type="Proteomes" id="UP000192266"/>
    </source>
</evidence>
<dbReference type="PANTHER" id="PTHR10668">
    <property type="entry name" value="PHYTOENE DEHYDROGENASE"/>
    <property type="match status" value="1"/>
</dbReference>
<dbReference type="GO" id="GO:0016491">
    <property type="term" value="F:oxidoreductase activity"/>
    <property type="evidence" value="ECO:0007669"/>
    <property type="project" value="InterPro"/>
</dbReference>
<dbReference type="Gene3D" id="3.50.50.60">
    <property type="entry name" value="FAD/NAD(P)-binding domain"/>
    <property type="match status" value="2"/>
</dbReference>
<accession>A0A1W1UPL3</accession>
<name>A0A1W1UPL3_9BACT</name>
<dbReference type="InterPro" id="IPR036188">
    <property type="entry name" value="FAD/NAD-bd_sf"/>
</dbReference>
<proteinExistence type="predicted"/>
<dbReference type="Pfam" id="PF01593">
    <property type="entry name" value="Amino_oxidase"/>
    <property type="match status" value="1"/>
</dbReference>
<dbReference type="AlphaFoldDB" id="A0A1W1UPL3"/>
<gene>
    <name evidence="5" type="ORF">SAMN00120144_3957</name>
</gene>
<feature type="domain" description="Amine oxidase" evidence="4">
    <location>
        <begin position="18"/>
        <end position="255"/>
    </location>
</feature>
<evidence type="ECO:0000313" key="5">
    <source>
        <dbReference type="EMBL" id="SMB83065.1"/>
    </source>
</evidence>
<evidence type="ECO:0000256" key="1">
    <source>
        <dbReference type="ARBA" id="ARBA00037217"/>
    </source>
</evidence>
<evidence type="ECO:0000256" key="2">
    <source>
        <dbReference type="ARBA" id="ARBA00038825"/>
    </source>
</evidence>
<comment type="function">
    <text evidence="1">Probable oxidoreductase that may play a role as regulator of mitochondrial function.</text>
</comment>
<reference evidence="5 6" key="1">
    <citation type="submission" date="2017-04" db="EMBL/GenBank/DDBJ databases">
        <authorList>
            <person name="Afonso C.L."/>
            <person name="Miller P.J."/>
            <person name="Scott M.A."/>
            <person name="Spackman E."/>
            <person name="Goraichik I."/>
            <person name="Dimitrov K.M."/>
            <person name="Suarez D.L."/>
            <person name="Swayne D.E."/>
        </authorList>
    </citation>
    <scope>NUCLEOTIDE SEQUENCE [LARGE SCALE GENOMIC DNA]</scope>
    <source>
        <strain evidence="5 6">DSM 11622</strain>
    </source>
</reference>
<organism evidence="5 6">
    <name type="scientific">Hymenobacter roseosalivarius DSM 11622</name>
    <dbReference type="NCBI Taxonomy" id="645990"/>
    <lineage>
        <taxon>Bacteria</taxon>
        <taxon>Pseudomonadati</taxon>
        <taxon>Bacteroidota</taxon>
        <taxon>Cytophagia</taxon>
        <taxon>Cytophagales</taxon>
        <taxon>Hymenobacteraceae</taxon>
        <taxon>Hymenobacter</taxon>
    </lineage>
</organism>
<comment type="subunit">
    <text evidence="2">Interacts with COX5B; this interaction may contribute to localize PYROXD2 to the inner face of the inner mitochondrial membrane.</text>
</comment>
<dbReference type="SUPFAM" id="SSF51905">
    <property type="entry name" value="FAD/NAD(P)-binding domain"/>
    <property type="match status" value="1"/>
</dbReference>
<dbReference type="PANTHER" id="PTHR10668:SF105">
    <property type="entry name" value="DEHYDROGENASE-RELATED"/>
    <property type="match status" value="1"/>
</dbReference>
<evidence type="ECO:0000256" key="3">
    <source>
        <dbReference type="ARBA" id="ARBA00040298"/>
    </source>
</evidence>
<sequence length="484" mass="52134">MLDKRDFDAVVVGSGPNGLAAAITLQQAGLSVLILEAKDVIGGGLRSAELTLPGFVHDIGSAIHPLAAESPFFKTLPLAEHGLQFITPPVAAAHPFDTGRAATLDNSLEETARRLGADEKAYRSLIQPIVRDWPVLAPAILGPLRIPKHPLAMARFGLDAVTSATWLAKRFQTLEARGLWAGMAAHAIQPLTNVTTSAIGLVLLAMGHVRGWPLPQGGSQAIARALASYFKSLGGKIETGFPVSSLDQLPSSHAVLFDVTPRQLLRIAGHRFSSLYRWQLERYRYGMGVFKIDWALDGPIPFTAPECREAGTVHLGNSLEEITASEQQTSEGRHPERPFVLLAQQSLFDPTRAPTGQHTAWAYCHVPNGSRVDMTTAIEGQVERFAPGFRDRILARHTFNTSQLEGFNSNLVGGDINGGLLNVTQLFTRPALRASPYRTSAQGLYICSSSTPPGGGVHGMCGHHAARQALHDVFKCEPAPLFTP</sequence>
<dbReference type="Proteomes" id="UP000192266">
    <property type="component" value="Unassembled WGS sequence"/>
</dbReference>
<protein>
    <recommendedName>
        <fullName evidence="3">Pyridine nucleotide-disulfide oxidoreductase domain-containing protein 2</fullName>
    </recommendedName>
</protein>